<evidence type="ECO:0000313" key="3">
    <source>
        <dbReference type="Proteomes" id="UP001597508"/>
    </source>
</evidence>
<feature type="domain" description="YdhG-like" evidence="1">
    <location>
        <begin position="16"/>
        <end position="108"/>
    </location>
</feature>
<comment type="caution">
    <text evidence="2">The sequence shown here is derived from an EMBL/GenBank/DDBJ whole genome shotgun (WGS) entry which is preliminary data.</text>
</comment>
<dbReference type="Proteomes" id="UP001597508">
    <property type="component" value="Unassembled WGS sequence"/>
</dbReference>
<dbReference type="InterPro" id="IPR014922">
    <property type="entry name" value="YdhG-like"/>
</dbReference>
<sequence>MNPAEEYILGKPEPFKSILLHLQVIIEATIPELELKYKWKVPYYYLDGNPFCYLNVSKGYVDLGFWASAHLKGYDKFLVTEKRKVVKSLRYYFPNEINQEILIDILKELKKINHKGFWKR</sequence>
<evidence type="ECO:0000259" key="1">
    <source>
        <dbReference type="Pfam" id="PF08818"/>
    </source>
</evidence>
<dbReference type="Gene3D" id="3.90.1150.200">
    <property type="match status" value="1"/>
</dbReference>
<keyword evidence="3" id="KW-1185">Reference proteome</keyword>
<reference evidence="3" key="1">
    <citation type="journal article" date="2019" name="Int. J. Syst. Evol. Microbiol.">
        <title>The Global Catalogue of Microorganisms (GCM) 10K type strain sequencing project: providing services to taxonomists for standard genome sequencing and annotation.</title>
        <authorList>
            <consortium name="The Broad Institute Genomics Platform"/>
            <consortium name="The Broad Institute Genome Sequencing Center for Infectious Disease"/>
            <person name="Wu L."/>
            <person name="Ma J."/>
        </authorList>
    </citation>
    <scope>NUCLEOTIDE SEQUENCE [LARGE SCALE GENOMIC DNA]</scope>
    <source>
        <strain evidence="3">KCTC 52127</strain>
    </source>
</reference>
<evidence type="ECO:0000313" key="2">
    <source>
        <dbReference type="EMBL" id="MFD2566346.1"/>
    </source>
</evidence>
<proteinExistence type="predicted"/>
<accession>A0ABW5LRB1</accession>
<dbReference type="SUPFAM" id="SSF159888">
    <property type="entry name" value="YdhG-like"/>
    <property type="match status" value="1"/>
</dbReference>
<protein>
    <submittedName>
        <fullName evidence="2">DUF1801 domain-containing protein</fullName>
    </submittedName>
</protein>
<organism evidence="2 3">
    <name type="scientific">Pseudotenacibaculum haliotis</name>
    <dbReference type="NCBI Taxonomy" id="1862138"/>
    <lineage>
        <taxon>Bacteria</taxon>
        <taxon>Pseudomonadati</taxon>
        <taxon>Bacteroidota</taxon>
        <taxon>Flavobacteriia</taxon>
        <taxon>Flavobacteriales</taxon>
        <taxon>Flavobacteriaceae</taxon>
        <taxon>Pseudotenacibaculum</taxon>
    </lineage>
</organism>
<gene>
    <name evidence="2" type="ORF">ACFSRZ_03110</name>
</gene>
<dbReference type="Pfam" id="PF08818">
    <property type="entry name" value="DUF1801"/>
    <property type="match status" value="1"/>
</dbReference>
<dbReference type="EMBL" id="JBHULH010000001">
    <property type="protein sequence ID" value="MFD2566346.1"/>
    <property type="molecule type" value="Genomic_DNA"/>
</dbReference>
<dbReference type="RefSeq" id="WP_379665054.1">
    <property type="nucleotide sequence ID" value="NZ_JBHULH010000001.1"/>
</dbReference>
<name>A0ABW5LRB1_9FLAO</name>